<feature type="transmembrane region" description="Helical" evidence="6">
    <location>
        <begin position="430"/>
        <end position="451"/>
    </location>
</feature>
<gene>
    <name evidence="7" type="ORF">CGZ94_09230</name>
</gene>
<dbReference type="PANTHER" id="PTHR42770:SF7">
    <property type="entry name" value="MEMBRANE PROTEIN"/>
    <property type="match status" value="1"/>
</dbReference>
<dbReference type="InterPro" id="IPR050367">
    <property type="entry name" value="APC_superfamily"/>
</dbReference>
<proteinExistence type="predicted"/>
<evidence type="ECO:0000256" key="1">
    <source>
        <dbReference type="ARBA" id="ARBA00004651"/>
    </source>
</evidence>
<dbReference type="Gene3D" id="1.20.1740.10">
    <property type="entry name" value="Amino acid/polyamine transporter I"/>
    <property type="match status" value="1"/>
</dbReference>
<keyword evidence="3 6" id="KW-0812">Transmembrane</keyword>
<dbReference type="PANTHER" id="PTHR42770">
    <property type="entry name" value="AMINO ACID TRANSPORTER-RELATED"/>
    <property type="match status" value="1"/>
</dbReference>
<feature type="transmembrane region" description="Helical" evidence="6">
    <location>
        <begin position="291"/>
        <end position="316"/>
    </location>
</feature>
<evidence type="ECO:0000256" key="6">
    <source>
        <dbReference type="SAM" id="Phobius"/>
    </source>
</evidence>
<keyword evidence="8" id="KW-1185">Reference proteome</keyword>
<name>A0A255GP03_9ACTN</name>
<evidence type="ECO:0000313" key="8">
    <source>
        <dbReference type="Proteomes" id="UP000215896"/>
    </source>
</evidence>
<feature type="transmembrane region" description="Helical" evidence="6">
    <location>
        <begin position="47"/>
        <end position="71"/>
    </location>
</feature>
<dbReference type="AlphaFoldDB" id="A0A255GP03"/>
<feature type="transmembrane region" description="Helical" evidence="6">
    <location>
        <begin position="171"/>
        <end position="193"/>
    </location>
</feature>
<feature type="transmembrane region" description="Helical" evidence="6">
    <location>
        <begin position="367"/>
        <end position="385"/>
    </location>
</feature>
<keyword evidence="2" id="KW-1003">Cell membrane</keyword>
<feature type="transmembrane region" description="Helical" evidence="6">
    <location>
        <begin position="92"/>
        <end position="115"/>
    </location>
</feature>
<evidence type="ECO:0000313" key="7">
    <source>
        <dbReference type="EMBL" id="OYO14734.1"/>
    </source>
</evidence>
<reference evidence="7 8" key="1">
    <citation type="submission" date="2017-07" db="EMBL/GenBank/DDBJ databases">
        <title>Draft whole genome sequences of clinical Proprionibacteriaceae strains.</title>
        <authorList>
            <person name="Bernier A.-M."/>
            <person name="Bernard K."/>
            <person name="Domingo M.-C."/>
        </authorList>
    </citation>
    <scope>NUCLEOTIDE SEQUENCE [LARGE SCALE GENOMIC DNA]</scope>
    <source>
        <strain evidence="7 8">NML 030167</strain>
    </source>
</reference>
<dbReference type="GO" id="GO:0022857">
    <property type="term" value="F:transmembrane transporter activity"/>
    <property type="evidence" value="ECO:0007669"/>
    <property type="project" value="InterPro"/>
</dbReference>
<protein>
    <submittedName>
        <fullName evidence="7">Amino acid permease</fullName>
    </submittedName>
</protein>
<keyword evidence="5 6" id="KW-0472">Membrane</keyword>
<dbReference type="OrthoDB" id="5297508at2"/>
<evidence type="ECO:0000256" key="4">
    <source>
        <dbReference type="ARBA" id="ARBA00022989"/>
    </source>
</evidence>
<dbReference type="RefSeq" id="WP_094405415.1">
    <property type="nucleotide sequence ID" value="NZ_NMVN01000015.1"/>
</dbReference>
<comment type="subcellular location">
    <subcellularLocation>
        <location evidence="1">Cell membrane</location>
        <topology evidence="1">Multi-pass membrane protein</topology>
    </subcellularLocation>
</comment>
<dbReference type="Proteomes" id="UP000215896">
    <property type="component" value="Unassembled WGS sequence"/>
</dbReference>
<dbReference type="Pfam" id="PF13520">
    <property type="entry name" value="AA_permease_2"/>
    <property type="match status" value="1"/>
</dbReference>
<feature type="transmembrane region" description="Helical" evidence="6">
    <location>
        <begin position="240"/>
        <end position="258"/>
    </location>
</feature>
<evidence type="ECO:0000256" key="2">
    <source>
        <dbReference type="ARBA" id="ARBA00022475"/>
    </source>
</evidence>
<evidence type="ECO:0000256" key="3">
    <source>
        <dbReference type="ARBA" id="ARBA00022692"/>
    </source>
</evidence>
<accession>A0A255GP03</accession>
<dbReference type="InterPro" id="IPR002293">
    <property type="entry name" value="AA/rel_permease1"/>
</dbReference>
<dbReference type="EMBL" id="NMVO01000012">
    <property type="protein sequence ID" value="OYO14734.1"/>
    <property type="molecule type" value="Genomic_DNA"/>
</dbReference>
<sequence length="481" mass="49919">MVDPADTQPRFKKALGTVDSYALGFGAMIGFGWVVLTGGWISDAGTFGAVVAMVIGGLIMAVVGLVYAELTAAIPKAGGEHNFLMRGLGPRWAFLGSWGITGGYITIVAFEAVALPRTIAYILPQVNSGPSWTMFGSPVFLVWALIGSLAAVVITAINIVGIKAAGVTQTFVVLFLLIVGVLLAVGAGTGGSAANMAPFFTGAGGLFTVLIVVPFLYVGFDVIPQASEELNLAPNRIGRLIVISVLIATGWYVLTIVTTSSSMPADRLAASDLATADAMAALFGNPVMAKVLLAGGIAGILTSWIALLIGASRLLYALGESGMLPRWFGRLHPRFQTPVNALLFVGALSAIAPFFGPDMLGWLVDSGSPSIVIAYLLVCLVFVMLRRREPRMGRPFVAGGPGRGGIVLGIAGVVLCTGLLSLYIPGMPASIAPASYALFVAWWVLGLVFLLRVPTGIQPGPDAEPALHRALAERRAGRGGG</sequence>
<feature type="transmembrane region" description="Helical" evidence="6">
    <location>
        <begin position="337"/>
        <end position="355"/>
    </location>
</feature>
<comment type="caution">
    <text evidence="7">The sequence shown here is derived from an EMBL/GenBank/DDBJ whole genome shotgun (WGS) entry which is preliminary data.</text>
</comment>
<evidence type="ECO:0000256" key="5">
    <source>
        <dbReference type="ARBA" id="ARBA00023136"/>
    </source>
</evidence>
<feature type="transmembrane region" description="Helical" evidence="6">
    <location>
        <begin position="21"/>
        <end position="41"/>
    </location>
</feature>
<keyword evidence="4 6" id="KW-1133">Transmembrane helix</keyword>
<feature type="transmembrane region" description="Helical" evidence="6">
    <location>
        <begin position="199"/>
        <end position="220"/>
    </location>
</feature>
<organism evidence="7 8">
    <name type="scientific">Enemella evansiae</name>
    <dbReference type="NCBI Taxonomy" id="2016499"/>
    <lineage>
        <taxon>Bacteria</taxon>
        <taxon>Bacillati</taxon>
        <taxon>Actinomycetota</taxon>
        <taxon>Actinomycetes</taxon>
        <taxon>Propionibacteriales</taxon>
        <taxon>Propionibacteriaceae</taxon>
        <taxon>Enemella</taxon>
    </lineage>
</organism>
<feature type="transmembrane region" description="Helical" evidence="6">
    <location>
        <begin position="406"/>
        <end position="424"/>
    </location>
</feature>
<dbReference type="PIRSF" id="PIRSF006060">
    <property type="entry name" value="AA_transporter"/>
    <property type="match status" value="1"/>
</dbReference>
<feature type="transmembrane region" description="Helical" evidence="6">
    <location>
        <begin position="135"/>
        <end position="159"/>
    </location>
</feature>
<dbReference type="GO" id="GO:0005886">
    <property type="term" value="C:plasma membrane"/>
    <property type="evidence" value="ECO:0007669"/>
    <property type="project" value="UniProtKB-SubCell"/>
</dbReference>